<dbReference type="EMBL" id="CBSY010000056">
    <property type="protein sequence ID" value="CDH18739.1"/>
    <property type="molecule type" value="Genomic_DNA"/>
</dbReference>
<feature type="transmembrane region" description="Helical" evidence="1">
    <location>
        <begin position="136"/>
        <end position="157"/>
    </location>
</feature>
<reference evidence="2" key="1">
    <citation type="submission" date="2013-07" db="EMBL/GenBank/DDBJ databases">
        <title>Sub-species coevolution in mutualistic symbiosis.</title>
        <authorList>
            <person name="Murfin K."/>
            <person name="Klassen J."/>
            <person name="Lee M."/>
            <person name="Forst S."/>
            <person name="Stock P."/>
            <person name="Goodrich-Blair H."/>
        </authorList>
    </citation>
    <scope>NUCLEOTIDE SEQUENCE [LARGE SCALE GENOMIC DNA]</scope>
    <source>
        <strain evidence="2">Kraussei Quebec</strain>
    </source>
</reference>
<sequence length="257" mass="29067">MLFALIKVRLFETFSFRAEFLLWLVTLSMPLIMLVFWRSVTQNGSFQGHTAEDFNLYYVAVLVTTILTSCNNVWDINENIRLGELSFWLMRPIHPFINYLAITIAELGLSLIVALPILILALIMSLQNQPLNLPQLGLLALALSGAFLINQSIHLLIGSLTFWIERSLVIHKIYVAASSVLSGYMFPLALLPEWAGQIANWLPFRFVISLPVEILTGKYSLLVAAQWVACQFALVALLFAAAFFVWRRGVRRYLAFG</sequence>
<keyword evidence="3" id="KW-1185">Reference proteome</keyword>
<name>A0A077PG82_XENBV</name>
<dbReference type="RefSeq" id="WP_038246302.1">
    <property type="nucleotide sequence ID" value="NZ_CAWLZI010000139.1"/>
</dbReference>
<keyword evidence="1" id="KW-1133">Transmembrane helix</keyword>
<feature type="transmembrane region" description="Helical" evidence="1">
    <location>
        <begin position="169"/>
        <end position="191"/>
    </location>
</feature>
<evidence type="ECO:0000313" key="3">
    <source>
        <dbReference type="Proteomes" id="UP000028500"/>
    </source>
</evidence>
<gene>
    <name evidence="2" type="ORF">XBKQ1_1490016</name>
</gene>
<dbReference type="AlphaFoldDB" id="A0A077PG82"/>
<dbReference type="PANTHER" id="PTHR36832">
    <property type="entry name" value="SLR1174 PROTEIN-RELATED"/>
    <property type="match status" value="1"/>
</dbReference>
<dbReference type="InterPro" id="IPR010390">
    <property type="entry name" value="ABC-2_transporter-like"/>
</dbReference>
<feature type="transmembrane region" description="Helical" evidence="1">
    <location>
        <begin position="224"/>
        <end position="246"/>
    </location>
</feature>
<protein>
    <submittedName>
        <fullName evidence="2">Putative ABC-2 type transport system permease protein</fullName>
    </submittedName>
</protein>
<proteinExistence type="predicted"/>
<dbReference type="PANTHER" id="PTHR36832:SF1">
    <property type="entry name" value="SLR1174 PROTEIN"/>
    <property type="match status" value="1"/>
</dbReference>
<evidence type="ECO:0000313" key="2">
    <source>
        <dbReference type="EMBL" id="CDH18739.1"/>
    </source>
</evidence>
<evidence type="ECO:0000256" key="1">
    <source>
        <dbReference type="SAM" id="Phobius"/>
    </source>
</evidence>
<dbReference type="HOGENOM" id="CLU_084465_1_1_6"/>
<comment type="caution">
    <text evidence="2">The sequence shown here is derived from an EMBL/GenBank/DDBJ whole genome shotgun (WGS) entry which is preliminary data.</text>
</comment>
<keyword evidence="1" id="KW-0472">Membrane</keyword>
<feature type="transmembrane region" description="Helical" evidence="1">
    <location>
        <begin position="57"/>
        <end position="76"/>
    </location>
</feature>
<dbReference type="OrthoDB" id="8582979at2"/>
<dbReference type="Proteomes" id="UP000028500">
    <property type="component" value="Unassembled WGS sequence"/>
</dbReference>
<dbReference type="Pfam" id="PF06182">
    <property type="entry name" value="ABC2_membrane_6"/>
    <property type="match status" value="1"/>
</dbReference>
<accession>A0A077PG82</accession>
<feature type="transmembrane region" description="Helical" evidence="1">
    <location>
        <begin position="20"/>
        <end position="37"/>
    </location>
</feature>
<organism evidence="2 3">
    <name type="scientific">Xenorhabdus bovienii str. kraussei Quebec</name>
    <dbReference type="NCBI Taxonomy" id="1398203"/>
    <lineage>
        <taxon>Bacteria</taxon>
        <taxon>Pseudomonadati</taxon>
        <taxon>Pseudomonadota</taxon>
        <taxon>Gammaproteobacteria</taxon>
        <taxon>Enterobacterales</taxon>
        <taxon>Morganellaceae</taxon>
        <taxon>Xenorhabdus</taxon>
    </lineage>
</organism>
<keyword evidence="1" id="KW-0812">Transmembrane</keyword>
<feature type="transmembrane region" description="Helical" evidence="1">
    <location>
        <begin position="96"/>
        <end position="124"/>
    </location>
</feature>